<dbReference type="STRING" id="587909.SAMN05421810_102383"/>
<dbReference type="InterPro" id="IPR007278">
    <property type="entry name" value="DUF397"/>
</dbReference>
<evidence type="ECO:0000313" key="3">
    <source>
        <dbReference type="Proteomes" id="UP000198727"/>
    </source>
</evidence>
<proteinExistence type="predicted"/>
<evidence type="ECO:0000259" key="1">
    <source>
        <dbReference type="Pfam" id="PF04149"/>
    </source>
</evidence>
<keyword evidence="3" id="KW-1185">Reference proteome</keyword>
<dbReference type="EMBL" id="FOWW01000002">
    <property type="protein sequence ID" value="SFP36979.1"/>
    <property type="molecule type" value="Genomic_DNA"/>
</dbReference>
<gene>
    <name evidence="2" type="ORF">SAMN05421810_102383</name>
</gene>
<dbReference type="RefSeq" id="WP_092529155.1">
    <property type="nucleotide sequence ID" value="NZ_FOWW01000002.1"/>
</dbReference>
<dbReference type="OrthoDB" id="3430276at2"/>
<feature type="domain" description="DUF397" evidence="1">
    <location>
        <begin position="9"/>
        <end position="30"/>
    </location>
</feature>
<feature type="domain" description="DUF397" evidence="1">
    <location>
        <begin position="31"/>
        <end position="82"/>
    </location>
</feature>
<sequence>MPTVDLCSASWRKSSHSTTTSECVEVAFTRAAWRKSSHSTDQPDCVEVAFSGPAVGVRDSKNPRGGALVLPAASWRAFLERVS</sequence>
<evidence type="ECO:0000313" key="2">
    <source>
        <dbReference type="EMBL" id="SFP36979.1"/>
    </source>
</evidence>
<protein>
    <recommendedName>
        <fullName evidence="1">DUF397 domain-containing protein</fullName>
    </recommendedName>
</protein>
<dbReference type="Proteomes" id="UP000198727">
    <property type="component" value="Unassembled WGS sequence"/>
</dbReference>
<dbReference type="Pfam" id="PF04149">
    <property type="entry name" value="DUF397"/>
    <property type="match status" value="2"/>
</dbReference>
<reference evidence="3" key="1">
    <citation type="submission" date="2016-10" db="EMBL/GenBank/DDBJ databases">
        <authorList>
            <person name="Varghese N."/>
            <person name="Submissions S."/>
        </authorList>
    </citation>
    <scope>NUCLEOTIDE SEQUENCE [LARGE SCALE GENOMIC DNA]</scope>
    <source>
        <strain evidence="3">CGMCC 4.5579</strain>
    </source>
</reference>
<organism evidence="2 3">
    <name type="scientific">Amycolatopsis arida</name>
    <dbReference type="NCBI Taxonomy" id="587909"/>
    <lineage>
        <taxon>Bacteria</taxon>
        <taxon>Bacillati</taxon>
        <taxon>Actinomycetota</taxon>
        <taxon>Actinomycetes</taxon>
        <taxon>Pseudonocardiales</taxon>
        <taxon>Pseudonocardiaceae</taxon>
        <taxon>Amycolatopsis</taxon>
    </lineage>
</organism>
<dbReference type="AlphaFoldDB" id="A0A1I5PSL2"/>
<name>A0A1I5PSL2_9PSEU</name>
<accession>A0A1I5PSL2</accession>